<organism evidence="4 5">
    <name type="scientific">Pararoseomonas baculiformis</name>
    <dbReference type="NCBI Taxonomy" id="2820812"/>
    <lineage>
        <taxon>Bacteria</taxon>
        <taxon>Pseudomonadati</taxon>
        <taxon>Pseudomonadota</taxon>
        <taxon>Alphaproteobacteria</taxon>
        <taxon>Acetobacterales</taxon>
        <taxon>Acetobacteraceae</taxon>
        <taxon>Pararoseomonas</taxon>
    </lineage>
</organism>
<keyword evidence="4" id="KW-0328">Glycosyltransferase</keyword>
<evidence type="ECO:0000313" key="5">
    <source>
        <dbReference type="Proteomes" id="UP000681594"/>
    </source>
</evidence>
<feature type="compositionally biased region" description="Low complexity" evidence="2">
    <location>
        <begin position="149"/>
        <end position="168"/>
    </location>
</feature>
<comment type="caution">
    <text evidence="4">The sequence shown here is derived from an EMBL/GenBank/DDBJ whole genome shotgun (WGS) entry which is preliminary data.</text>
</comment>
<evidence type="ECO:0000256" key="2">
    <source>
        <dbReference type="SAM" id="MobiDB-lite"/>
    </source>
</evidence>
<dbReference type="EC" id="2.4.-.-" evidence="4"/>
<dbReference type="Proteomes" id="UP000681594">
    <property type="component" value="Unassembled WGS sequence"/>
</dbReference>
<dbReference type="GO" id="GO:0016757">
    <property type="term" value="F:glycosyltransferase activity"/>
    <property type="evidence" value="ECO:0007669"/>
    <property type="project" value="UniProtKB-KW"/>
</dbReference>
<evidence type="ECO:0000259" key="3">
    <source>
        <dbReference type="Pfam" id="PF00534"/>
    </source>
</evidence>
<gene>
    <name evidence="4" type="ORF">J8J14_04595</name>
</gene>
<evidence type="ECO:0000256" key="1">
    <source>
        <dbReference type="ARBA" id="ARBA00022679"/>
    </source>
</evidence>
<keyword evidence="5" id="KW-1185">Reference proteome</keyword>
<feature type="compositionally biased region" description="Pro residues" evidence="2">
    <location>
        <begin position="130"/>
        <end position="148"/>
    </location>
</feature>
<reference evidence="4 5" key="1">
    <citation type="submission" date="2021-03" db="EMBL/GenBank/DDBJ databases">
        <authorList>
            <person name="So Y."/>
        </authorList>
    </citation>
    <scope>NUCLEOTIDE SEQUENCE [LARGE SCALE GENOMIC DNA]</scope>
    <source>
        <strain evidence="4 5">SSH11</strain>
    </source>
</reference>
<keyword evidence="1 4" id="KW-0808">Transferase</keyword>
<name>A0ABS4AAL5_9PROT</name>
<dbReference type="EMBL" id="JAGIZB010000003">
    <property type="protein sequence ID" value="MBP0444049.1"/>
    <property type="molecule type" value="Genomic_DNA"/>
</dbReference>
<dbReference type="Gene3D" id="3.40.50.2000">
    <property type="entry name" value="Glycogen Phosphorylase B"/>
    <property type="match status" value="1"/>
</dbReference>
<feature type="domain" description="Glycosyl transferase family 1" evidence="3">
    <location>
        <begin position="457"/>
        <end position="601"/>
    </location>
</feature>
<protein>
    <submittedName>
        <fullName evidence="4">Glycosyltransferase</fullName>
        <ecNumber evidence="4">2.4.-.-</ecNumber>
    </submittedName>
</protein>
<dbReference type="RefSeq" id="WP_209378270.1">
    <property type="nucleotide sequence ID" value="NZ_JAGIZB010000003.1"/>
</dbReference>
<accession>A0ABS4AAL5</accession>
<feature type="region of interest" description="Disordered" evidence="2">
    <location>
        <begin position="127"/>
        <end position="168"/>
    </location>
</feature>
<evidence type="ECO:0000313" key="4">
    <source>
        <dbReference type="EMBL" id="MBP0444049.1"/>
    </source>
</evidence>
<dbReference type="SUPFAM" id="SSF53756">
    <property type="entry name" value="UDP-Glycosyltransferase/glycogen phosphorylase"/>
    <property type="match status" value="1"/>
</dbReference>
<dbReference type="PANTHER" id="PTHR46401:SF2">
    <property type="entry name" value="GLYCOSYLTRANSFERASE WBBK-RELATED"/>
    <property type="match status" value="1"/>
</dbReference>
<sequence>MDAWPNETPAPSAQQEQAARLWHAGDHQGAARLFAEAAALSADPAPLMLWQGHALQAAGRTDEALAAYEQAAAEAPADPAPHRHRGHALRLASRPEEAGQAYALAVALEIGATATPEAEAAIQRLGAESPAPPEPPRPESPAGTPPGPADLQAARAPAASARTEAQPAQGMAHRGLVPAAAAARATTQLAPPARPRIAMLRVGGSTPRSAQPSPSAMAGGSAVPAAARGIQASRLTAFDVTDLLLHFGHRRTLTGIQRVQASILGASLAAGYEASYVSFERERAGWRAVDPEALARLLAAAAAGADTADPAWILARDAVLEPGGNALPYSFLPGSTLVNLGNSWGIPDYFRALRLAQRQAGLRYVPFLHDCVPLVMPEHCVRTLVQDYARWFSSMGVHAHAVLCNSECTRADGQRFLDALIPGLNLPMEVVRLDADPRPTAAPDAAALEGTRAPRAPEPYVLFVATIESRKDHLTVFRTWLSLLRRHGAGRIPRLVCVGARGWHAEAAMNLLEGSPELARHVVLLHDISDGGLAVLYRDCLFTLYNSHYEGWGLPVTESLAWGKVPVIPRHSALLESGEGVAVYVEPQSEPHMVAAVERLLFEPGALAAAERGVAAKGRRRSWEAVLSQIGTALEAFGQEEPPPVAERIAIPLGHRIPLRRSASPVPDLSIALSDLVRDGVGWRPLEDWGAPMAEGRARLRMPLPPGLSGLLRLHLELRGVGGGPLSFVLLADGAPAGAATIAEPPEGDFATAMPVEVAEGTRILDLEWDAADGMGLRGLMICREDDLLARLDFLEAQRMPAFHAG</sequence>
<dbReference type="PANTHER" id="PTHR46401">
    <property type="entry name" value="GLYCOSYLTRANSFERASE WBBK-RELATED"/>
    <property type="match status" value="1"/>
</dbReference>
<dbReference type="InterPro" id="IPR011990">
    <property type="entry name" value="TPR-like_helical_dom_sf"/>
</dbReference>
<dbReference type="SUPFAM" id="SSF48452">
    <property type="entry name" value="TPR-like"/>
    <property type="match status" value="1"/>
</dbReference>
<dbReference type="Gene3D" id="1.25.40.10">
    <property type="entry name" value="Tetratricopeptide repeat domain"/>
    <property type="match status" value="1"/>
</dbReference>
<proteinExistence type="predicted"/>
<dbReference type="Pfam" id="PF00534">
    <property type="entry name" value="Glycos_transf_1"/>
    <property type="match status" value="1"/>
</dbReference>
<dbReference type="InterPro" id="IPR001296">
    <property type="entry name" value="Glyco_trans_1"/>
</dbReference>